<dbReference type="OrthoDB" id="430207at2759"/>
<dbReference type="InterPro" id="IPR007248">
    <property type="entry name" value="Mpv17_PMP22"/>
</dbReference>
<dbReference type="Pfam" id="PF04117">
    <property type="entry name" value="Mpv17_PMP22"/>
    <property type="match status" value="1"/>
</dbReference>
<evidence type="ECO:0000313" key="7">
    <source>
        <dbReference type="EMBL" id="KAH7027622.1"/>
    </source>
</evidence>
<comment type="subcellular location">
    <subcellularLocation>
        <location evidence="1">Membrane</location>
        <topology evidence="1">Multi-pass membrane protein</topology>
    </subcellularLocation>
</comment>
<evidence type="ECO:0000256" key="5">
    <source>
        <dbReference type="ARBA" id="ARBA00023136"/>
    </source>
</evidence>
<evidence type="ECO:0000256" key="2">
    <source>
        <dbReference type="ARBA" id="ARBA00006824"/>
    </source>
</evidence>
<proteinExistence type="inferred from homology"/>
<dbReference type="EMBL" id="JAGTJQ010000007">
    <property type="protein sequence ID" value="KAH7027622.1"/>
    <property type="molecule type" value="Genomic_DNA"/>
</dbReference>
<evidence type="ECO:0000313" key="8">
    <source>
        <dbReference type="Proteomes" id="UP000756346"/>
    </source>
</evidence>
<protein>
    <submittedName>
        <fullName evidence="7">Sym-1</fullName>
    </submittedName>
</protein>
<sequence length="171" mass="19322">MLRWYQSKLASRPLLTQAVTTAVLFATGDVAAQQLVERRGFDKHEFARTGRMFTYGGLVFGPVATTWFGFLARNVVLRNKTAEIGARVACDQLIFAPIMINVFLRSMATMEGVSAQEKVDKSYWDALKANWMIWPFVQAVNFKFVPLDYRVLAVNVVSIGWNCFLSIINSK</sequence>
<keyword evidence="4 6" id="KW-1133">Transmembrane helix</keyword>
<dbReference type="PANTHER" id="PTHR11266">
    <property type="entry name" value="PEROXISOMAL MEMBRANE PROTEIN 2, PXMP2 MPV17"/>
    <property type="match status" value="1"/>
</dbReference>
<feature type="transmembrane region" description="Helical" evidence="6">
    <location>
        <begin position="149"/>
        <end position="168"/>
    </location>
</feature>
<keyword evidence="5 6" id="KW-0472">Membrane</keyword>
<feature type="transmembrane region" description="Helical" evidence="6">
    <location>
        <begin position="52"/>
        <end position="72"/>
    </location>
</feature>
<evidence type="ECO:0000256" key="6">
    <source>
        <dbReference type="RuleBase" id="RU363053"/>
    </source>
</evidence>
<dbReference type="GeneID" id="70186533"/>
<reference evidence="7" key="1">
    <citation type="journal article" date="2021" name="Nat. Commun.">
        <title>Genetic determinants of endophytism in the Arabidopsis root mycobiome.</title>
        <authorList>
            <person name="Mesny F."/>
            <person name="Miyauchi S."/>
            <person name="Thiergart T."/>
            <person name="Pickel B."/>
            <person name="Atanasova L."/>
            <person name="Karlsson M."/>
            <person name="Huettel B."/>
            <person name="Barry K.W."/>
            <person name="Haridas S."/>
            <person name="Chen C."/>
            <person name="Bauer D."/>
            <person name="Andreopoulos W."/>
            <person name="Pangilinan J."/>
            <person name="LaButti K."/>
            <person name="Riley R."/>
            <person name="Lipzen A."/>
            <person name="Clum A."/>
            <person name="Drula E."/>
            <person name="Henrissat B."/>
            <person name="Kohler A."/>
            <person name="Grigoriev I.V."/>
            <person name="Martin F.M."/>
            <person name="Hacquard S."/>
        </authorList>
    </citation>
    <scope>NUCLEOTIDE SEQUENCE</scope>
    <source>
        <strain evidence="7">MPI-CAGE-CH-0230</strain>
    </source>
</reference>
<comment type="similarity">
    <text evidence="2 6">Belongs to the peroxisomal membrane protein PXMP2/4 family.</text>
</comment>
<dbReference type="RefSeq" id="XP_046010421.1">
    <property type="nucleotide sequence ID" value="XM_046156987.1"/>
</dbReference>
<evidence type="ECO:0000256" key="3">
    <source>
        <dbReference type="ARBA" id="ARBA00022692"/>
    </source>
</evidence>
<accession>A0A9P9BL21</accession>
<dbReference type="PANTHER" id="PTHR11266:SF17">
    <property type="entry name" value="PROTEIN MPV17"/>
    <property type="match status" value="1"/>
</dbReference>
<name>A0A9P9BL21_9PEZI</name>
<gene>
    <name evidence="7" type="ORF">B0I36DRAFT_351134</name>
</gene>
<keyword evidence="3 6" id="KW-0812">Transmembrane</keyword>
<dbReference type="AlphaFoldDB" id="A0A9P9BL21"/>
<comment type="caution">
    <text evidence="7">The sequence shown here is derived from an EMBL/GenBank/DDBJ whole genome shotgun (WGS) entry which is preliminary data.</text>
</comment>
<evidence type="ECO:0000256" key="4">
    <source>
        <dbReference type="ARBA" id="ARBA00022989"/>
    </source>
</evidence>
<keyword evidence="8" id="KW-1185">Reference proteome</keyword>
<dbReference type="GO" id="GO:0016020">
    <property type="term" value="C:membrane"/>
    <property type="evidence" value="ECO:0007669"/>
    <property type="project" value="UniProtKB-SubCell"/>
</dbReference>
<evidence type="ECO:0000256" key="1">
    <source>
        <dbReference type="ARBA" id="ARBA00004141"/>
    </source>
</evidence>
<dbReference type="Proteomes" id="UP000756346">
    <property type="component" value="Unassembled WGS sequence"/>
</dbReference>
<organism evidence="7 8">
    <name type="scientific">Microdochium trichocladiopsis</name>
    <dbReference type="NCBI Taxonomy" id="1682393"/>
    <lineage>
        <taxon>Eukaryota</taxon>
        <taxon>Fungi</taxon>
        <taxon>Dikarya</taxon>
        <taxon>Ascomycota</taxon>
        <taxon>Pezizomycotina</taxon>
        <taxon>Sordariomycetes</taxon>
        <taxon>Xylariomycetidae</taxon>
        <taxon>Xylariales</taxon>
        <taxon>Microdochiaceae</taxon>
        <taxon>Microdochium</taxon>
    </lineage>
</organism>
<dbReference type="GO" id="GO:0005739">
    <property type="term" value="C:mitochondrion"/>
    <property type="evidence" value="ECO:0007669"/>
    <property type="project" value="TreeGrafter"/>
</dbReference>